<dbReference type="AlphaFoldDB" id="A0AAD9IXD1"/>
<dbReference type="InterPro" id="IPR002528">
    <property type="entry name" value="MATE_fam"/>
</dbReference>
<feature type="transmembrane region" description="Helical" evidence="2">
    <location>
        <begin position="50"/>
        <end position="69"/>
    </location>
</feature>
<dbReference type="PANTHER" id="PTHR11206">
    <property type="entry name" value="MULTIDRUG RESISTANCE PROTEIN"/>
    <property type="match status" value="1"/>
</dbReference>
<comment type="similarity">
    <text evidence="1">Belongs to the multi antimicrobial extrusion (MATE) (TC 2.A.66.1) family.</text>
</comment>
<feature type="transmembrane region" description="Helical" evidence="2">
    <location>
        <begin position="132"/>
        <end position="152"/>
    </location>
</feature>
<reference evidence="3" key="1">
    <citation type="journal article" date="2023" name="Mol. Biol. Evol.">
        <title>Third-Generation Sequencing Reveals the Adaptive Role of the Epigenome in Three Deep-Sea Polychaetes.</title>
        <authorList>
            <person name="Perez M."/>
            <person name="Aroh O."/>
            <person name="Sun Y."/>
            <person name="Lan Y."/>
            <person name="Juniper S.K."/>
            <person name="Young C.R."/>
            <person name="Angers B."/>
            <person name="Qian P.Y."/>
        </authorList>
    </citation>
    <scope>NUCLEOTIDE SEQUENCE</scope>
    <source>
        <strain evidence="3">P08H-3</strain>
    </source>
</reference>
<evidence type="ECO:0000256" key="1">
    <source>
        <dbReference type="ARBA" id="ARBA00010199"/>
    </source>
</evidence>
<comment type="caution">
    <text evidence="3">The sequence shown here is derived from an EMBL/GenBank/DDBJ whole genome shotgun (WGS) entry which is preliminary data.</text>
</comment>
<sequence>MFVGAFDSLFPRGYWLELKTICQLGSLMWLTSSISLMFCRRLNKTEFAGVALALVMIGTFGTALVIGLSTACDTLFAQVYGNANKRHKLGMVLIRSLILITPCAFLPITLYLNAENILIGLHQPREVSRGSAISLTSCYLSYPILTLIYIWISKVYQETWTGYIGETELASQSIIMQIGMYCWLVFLGLSLAGGIRIGHLLGANDPEGASDSCKVLLTVTWFVSGITFVFVCTLKSFLPMIFTNITEIVSMTSSGLGWYAISCLFEGSFVSMILH</sequence>
<dbReference type="Proteomes" id="UP001208570">
    <property type="component" value="Unassembled WGS sequence"/>
</dbReference>
<feature type="transmembrane region" description="Helical" evidence="2">
    <location>
        <begin position="172"/>
        <end position="195"/>
    </location>
</feature>
<dbReference type="GO" id="GO:0042910">
    <property type="term" value="F:xenobiotic transmembrane transporter activity"/>
    <property type="evidence" value="ECO:0007669"/>
    <property type="project" value="InterPro"/>
</dbReference>
<keyword evidence="2" id="KW-1133">Transmembrane helix</keyword>
<evidence type="ECO:0000313" key="3">
    <source>
        <dbReference type="EMBL" id="KAK2142711.1"/>
    </source>
</evidence>
<gene>
    <name evidence="3" type="ORF">LSH36_922g02123</name>
</gene>
<feature type="transmembrane region" description="Helical" evidence="2">
    <location>
        <begin position="215"/>
        <end position="236"/>
    </location>
</feature>
<accession>A0AAD9IXD1</accession>
<keyword evidence="2" id="KW-0472">Membrane</keyword>
<keyword evidence="4" id="KW-1185">Reference proteome</keyword>
<evidence type="ECO:0000256" key="2">
    <source>
        <dbReference type="SAM" id="Phobius"/>
    </source>
</evidence>
<protein>
    <submittedName>
        <fullName evidence="3">Uncharacterized protein</fullName>
    </submittedName>
</protein>
<proteinExistence type="inferred from homology"/>
<evidence type="ECO:0000313" key="4">
    <source>
        <dbReference type="Proteomes" id="UP001208570"/>
    </source>
</evidence>
<feature type="transmembrane region" description="Helical" evidence="2">
    <location>
        <begin position="89"/>
        <end position="112"/>
    </location>
</feature>
<dbReference type="EMBL" id="JAODUP010000922">
    <property type="protein sequence ID" value="KAK2142711.1"/>
    <property type="molecule type" value="Genomic_DNA"/>
</dbReference>
<organism evidence="3 4">
    <name type="scientific">Paralvinella palmiformis</name>
    <dbReference type="NCBI Taxonomy" id="53620"/>
    <lineage>
        <taxon>Eukaryota</taxon>
        <taxon>Metazoa</taxon>
        <taxon>Spiralia</taxon>
        <taxon>Lophotrochozoa</taxon>
        <taxon>Annelida</taxon>
        <taxon>Polychaeta</taxon>
        <taxon>Sedentaria</taxon>
        <taxon>Canalipalpata</taxon>
        <taxon>Terebellida</taxon>
        <taxon>Terebelliformia</taxon>
        <taxon>Alvinellidae</taxon>
        <taxon>Paralvinella</taxon>
    </lineage>
</organism>
<name>A0AAD9IXD1_9ANNE</name>
<dbReference type="GO" id="GO:0016020">
    <property type="term" value="C:membrane"/>
    <property type="evidence" value="ECO:0007669"/>
    <property type="project" value="InterPro"/>
</dbReference>
<keyword evidence="2" id="KW-0812">Transmembrane</keyword>
<dbReference type="Pfam" id="PF01554">
    <property type="entry name" value="MatE"/>
    <property type="match status" value="1"/>
</dbReference>
<dbReference type="GO" id="GO:0015297">
    <property type="term" value="F:antiporter activity"/>
    <property type="evidence" value="ECO:0007669"/>
    <property type="project" value="InterPro"/>
</dbReference>
<feature type="transmembrane region" description="Helical" evidence="2">
    <location>
        <begin position="256"/>
        <end position="274"/>
    </location>
</feature>